<protein>
    <recommendedName>
        <fullName evidence="11">Acyl-CoA desaturase</fullName>
        <ecNumber evidence="11">1.14.19.1</ecNumber>
    </recommendedName>
</protein>
<gene>
    <name evidence="14" type="ORF">GGX14DRAFT_522012</name>
</gene>
<evidence type="ECO:0000256" key="10">
    <source>
        <dbReference type="ARBA" id="ARBA00023160"/>
    </source>
</evidence>
<comment type="similarity">
    <text evidence="2 11 12">Belongs to the fatty acid desaturase type 1 family.</text>
</comment>
<comment type="subcellular location">
    <subcellularLocation>
        <location evidence="1">Membrane</location>
        <topology evidence="1">Multi-pass membrane protein</topology>
    </subcellularLocation>
</comment>
<keyword evidence="5 11" id="KW-0276">Fatty acid metabolism</keyword>
<comment type="cofactor">
    <cofactor evidence="11">
        <name>Fe(2+)</name>
        <dbReference type="ChEBI" id="CHEBI:29033"/>
    </cofactor>
    <text evidence="11">Expected to bind 2 Fe(2+) ions per subunit.</text>
</comment>
<feature type="transmembrane region" description="Helical" evidence="13">
    <location>
        <begin position="162"/>
        <end position="183"/>
    </location>
</feature>
<accession>A0AAD6VI05</accession>
<evidence type="ECO:0000256" key="12">
    <source>
        <dbReference type="RuleBase" id="RU000581"/>
    </source>
</evidence>
<evidence type="ECO:0000256" key="8">
    <source>
        <dbReference type="ARBA" id="ARBA00023098"/>
    </source>
</evidence>
<evidence type="ECO:0000256" key="11">
    <source>
        <dbReference type="PIRNR" id="PIRNR000345"/>
    </source>
</evidence>
<dbReference type="GO" id="GO:0020037">
    <property type="term" value="F:heme binding"/>
    <property type="evidence" value="ECO:0007669"/>
    <property type="project" value="InterPro"/>
</dbReference>
<dbReference type="GO" id="GO:0005789">
    <property type="term" value="C:endoplasmic reticulum membrane"/>
    <property type="evidence" value="ECO:0007669"/>
    <property type="project" value="TreeGrafter"/>
</dbReference>
<evidence type="ECO:0000256" key="1">
    <source>
        <dbReference type="ARBA" id="ARBA00004141"/>
    </source>
</evidence>
<dbReference type="CDD" id="cd01060">
    <property type="entry name" value="Membrane-FADS-like"/>
    <property type="match status" value="1"/>
</dbReference>
<comment type="function">
    <text evidence="11">Stearoyl-CoA desaturase that utilizes O(2) and electrons from reduced cytochrome b5 to introduce the first double bond into saturated fatty acyl-CoA substrates.</text>
</comment>
<keyword evidence="7 11" id="KW-0560">Oxidoreductase</keyword>
<dbReference type="InterPro" id="IPR015876">
    <property type="entry name" value="Acyl-CoA_DS"/>
</dbReference>
<dbReference type="Gene3D" id="3.10.120.10">
    <property type="entry name" value="Cytochrome b5-like heme/steroid binding domain"/>
    <property type="match status" value="1"/>
</dbReference>
<keyword evidence="11" id="KW-0349">Heme</keyword>
<evidence type="ECO:0000256" key="3">
    <source>
        <dbReference type="ARBA" id="ARBA00022516"/>
    </source>
</evidence>
<evidence type="ECO:0000313" key="14">
    <source>
        <dbReference type="EMBL" id="KAJ7207618.1"/>
    </source>
</evidence>
<keyword evidence="11" id="KW-0479">Metal-binding</keyword>
<evidence type="ECO:0000256" key="6">
    <source>
        <dbReference type="ARBA" id="ARBA00022989"/>
    </source>
</evidence>
<evidence type="ECO:0000256" key="2">
    <source>
        <dbReference type="ARBA" id="ARBA00009295"/>
    </source>
</evidence>
<dbReference type="InterPro" id="IPR009160">
    <property type="entry name" value="Acyl-CoA_deSatase_haem/ster-bd"/>
</dbReference>
<evidence type="ECO:0000256" key="9">
    <source>
        <dbReference type="ARBA" id="ARBA00023136"/>
    </source>
</evidence>
<keyword evidence="11" id="KW-0813">Transport</keyword>
<keyword evidence="11" id="KW-0408">Iron</keyword>
<keyword evidence="10 11" id="KW-0275">Fatty acid biosynthesis</keyword>
<feature type="transmembrane region" description="Helical" evidence="13">
    <location>
        <begin position="189"/>
        <end position="208"/>
    </location>
</feature>
<feature type="transmembrane region" description="Helical" evidence="13">
    <location>
        <begin position="44"/>
        <end position="66"/>
    </location>
</feature>
<keyword evidence="8 11" id="KW-0443">Lipid metabolism</keyword>
<dbReference type="EMBL" id="JARJCW010000036">
    <property type="protein sequence ID" value="KAJ7207618.1"/>
    <property type="molecule type" value="Genomic_DNA"/>
</dbReference>
<feature type="transmembrane region" description="Helical" evidence="13">
    <location>
        <begin position="16"/>
        <end position="38"/>
    </location>
</feature>
<keyword evidence="9 13" id="KW-0472">Membrane</keyword>
<dbReference type="SUPFAM" id="SSF55856">
    <property type="entry name" value="Cytochrome b5-like heme/steroid binding domain"/>
    <property type="match status" value="1"/>
</dbReference>
<dbReference type="AlphaFoldDB" id="A0AAD6VI05"/>
<dbReference type="GO" id="GO:0006636">
    <property type="term" value="P:unsaturated fatty acid biosynthetic process"/>
    <property type="evidence" value="ECO:0007669"/>
    <property type="project" value="UniProtKB-UniRule"/>
</dbReference>
<keyword evidence="11" id="KW-0249">Electron transport</keyword>
<evidence type="ECO:0000256" key="7">
    <source>
        <dbReference type="ARBA" id="ARBA00023002"/>
    </source>
</evidence>
<dbReference type="PRINTS" id="PR00075">
    <property type="entry name" value="FACDDSATRASE"/>
</dbReference>
<dbReference type="InterPro" id="IPR018506">
    <property type="entry name" value="Cyt_B5_heme-BS"/>
</dbReference>
<keyword evidence="3 11" id="KW-0444">Lipid biosynthesis</keyword>
<keyword evidence="15" id="KW-1185">Reference proteome</keyword>
<keyword evidence="6 13" id="KW-1133">Transmembrane helix</keyword>
<dbReference type="PANTHER" id="PTHR11351:SF31">
    <property type="entry name" value="DESATURASE 1, ISOFORM A-RELATED"/>
    <property type="match status" value="1"/>
</dbReference>
<proteinExistence type="inferred from homology"/>
<dbReference type="Proteomes" id="UP001219525">
    <property type="component" value="Unassembled WGS sequence"/>
</dbReference>
<comment type="caution">
    <text evidence="14">The sequence shown here is derived from an EMBL/GenBank/DDBJ whole genome shotgun (WGS) entry which is preliminary data.</text>
</comment>
<dbReference type="GO" id="GO:0004768">
    <property type="term" value="F:stearoyl-CoA 9-desaturase activity"/>
    <property type="evidence" value="ECO:0007669"/>
    <property type="project" value="UniProtKB-UniRule"/>
</dbReference>
<dbReference type="PANTHER" id="PTHR11351">
    <property type="entry name" value="ACYL-COA DESATURASE"/>
    <property type="match status" value="1"/>
</dbReference>
<dbReference type="EC" id="1.14.19.1" evidence="11"/>
<sequence>MHRVDPTPGPATGREICWFNVFFLVSVHVSAAWGAFYWRPFHMVSTASLVMGFLVFNLSGFGCIGYHRLYSHRAFKAKFAVRVVLAALGSAAFQRSIKYWCLLHRLHHRFADDPIHDPHDPTKSFFYAHIGWSFFKPNCERIHLVDHEDLDNDPIVRYQDKYYAVPLAASFGFVVPTLLGMMWGDPAGAFVWGGLVTKIAVWHATFLVNSLAHWRGLQPYSDDNSSRANLFVALLSWGEGCHNFHAFPHDWRSAPDNWNWDPTKWIIFVLYRLGLVKGLRTARDQDLKEALEYMHFKKKHGVAPAQEDASWTGETWDTPRALEYIKSKPGTCVVVIDDYFVDVTEYLGEHPGGAAVLRRYSVRPQQDHVEASWAFDGGLNNHSRSARKRMKEFRTALCSRS</sequence>
<name>A0AAD6VI05_9AGAR</name>
<evidence type="ECO:0000313" key="15">
    <source>
        <dbReference type="Proteomes" id="UP001219525"/>
    </source>
</evidence>
<comment type="catalytic activity">
    <reaction evidence="11">
        <text>octadecanoyl-CoA + 2 Fe(II)-[cytochrome b5] + O2 + 2 H(+) = (9Z)-octadecenoyl-CoA + 2 Fe(III)-[cytochrome b5] + 2 H2O</text>
        <dbReference type="Rhea" id="RHEA:19721"/>
        <dbReference type="Rhea" id="RHEA-COMP:10438"/>
        <dbReference type="Rhea" id="RHEA-COMP:10439"/>
        <dbReference type="ChEBI" id="CHEBI:15377"/>
        <dbReference type="ChEBI" id="CHEBI:15378"/>
        <dbReference type="ChEBI" id="CHEBI:15379"/>
        <dbReference type="ChEBI" id="CHEBI:29033"/>
        <dbReference type="ChEBI" id="CHEBI:29034"/>
        <dbReference type="ChEBI" id="CHEBI:57387"/>
        <dbReference type="ChEBI" id="CHEBI:57394"/>
        <dbReference type="EC" id="1.14.19.1"/>
    </reaction>
</comment>
<evidence type="ECO:0000256" key="5">
    <source>
        <dbReference type="ARBA" id="ARBA00022832"/>
    </source>
</evidence>
<dbReference type="GO" id="GO:0005506">
    <property type="term" value="F:iron ion binding"/>
    <property type="evidence" value="ECO:0007669"/>
    <property type="project" value="TreeGrafter"/>
</dbReference>
<dbReference type="InterPro" id="IPR036400">
    <property type="entry name" value="Cyt_B5-like_heme/steroid_sf"/>
</dbReference>
<reference evidence="14" key="1">
    <citation type="submission" date="2023-03" db="EMBL/GenBank/DDBJ databases">
        <title>Massive genome expansion in bonnet fungi (Mycena s.s.) driven by repeated elements and novel gene families across ecological guilds.</title>
        <authorList>
            <consortium name="Lawrence Berkeley National Laboratory"/>
            <person name="Harder C.B."/>
            <person name="Miyauchi S."/>
            <person name="Viragh M."/>
            <person name="Kuo A."/>
            <person name="Thoen E."/>
            <person name="Andreopoulos B."/>
            <person name="Lu D."/>
            <person name="Skrede I."/>
            <person name="Drula E."/>
            <person name="Henrissat B."/>
            <person name="Morin E."/>
            <person name="Kohler A."/>
            <person name="Barry K."/>
            <person name="LaButti K."/>
            <person name="Morin E."/>
            <person name="Salamov A."/>
            <person name="Lipzen A."/>
            <person name="Mereny Z."/>
            <person name="Hegedus B."/>
            <person name="Baldrian P."/>
            <person name="Stursova M."/>
            <person name="Weitz H."/>
            <person name="Taylor A."/>
            <person name="Grigoriev I.V."/>
            <person name="Nagy L.G."/>
            <person name="Martin F."/>
            <person name="Kauserud H."/>
        </authorList>
    </citation>
    <scope>NUCLEOTIDE SEQUENCE</scope>
    <source>
        <strain evidence="14">9144</strain>
    </source>
</reference>
<organism evidence="14 15">
    <name type="scientific">Mycena pura</name>
    <dbReference type="NCBI Taxonomy" id="153505"/>
    <lineage>
        <taxon>Eukaryota</taxon>
        <taxon>Fungi</taxon>
        <taxon>Dikarya</taxon>
        <taxon>Basidiomycota</taxon>
        <taxon>Agaricomycotina</taxon>
        <taxon>Agaricomycetes</taxon>
        <taxon>Agaricomycetidae</taxon>
        <taxon>Agaricales</taxon>
        <taxon>Marasmiineae</taxon>
        <taxon>Mycenaceae</taxon>
        <taxon>Mycena</taxon>
    </lineage>
</organism>
<dbReference type="PROSITE" id="PS00191">
    <property type="entry name" value="CYTOCHROME_B5_1"/>
    <property type="match status" value="1"/>
</dbReference>
<evidence type="ECO:0000256" key="4">
    <source>
        <dbReference type="ARBA" id="ARBA00022692"/>
    </source>
</evidence>
<comment type="domain">
    <text evidence="12">The histidine box domains are involved in binding the catalytic metal ions.</text>
</comment>
<keyword evidence="4 12" id="KW-0812">Transmembrane</keyword>
<dbReference type="PIRSF" id="PIRSF000345">
    <property type="entry name" value="OLE1"/>
    <property type="match status" value="1"/>
</dbReference>
<evidence type="ECO:0000256" key="13">
    <source>
        <dbReference type="SAM" id="Phobius"/>
    </source>
</evidence>